<keyword evidence="1" id="KW-0238">DNA-binding</keyword>
<dbReference type="OrthoDB" id="608866at2759"/>
<evidence type="ECO:0000313" key="2">
    <source>
        <dbReference type="Proteomes" id="UP000282876"/>
    </source>
</evidence>
<proteinExistence type="predicted"/>
<protein>
    <submittedName>
        <fullName evidence="1">Myb-like DNA-binding domain containing protein</fullName>
    </submittedName>
</protein>
<reference evidence="1 2" key="1">
    <citation type="submission" date="2018-10" db="EMBL/GenBank/DDBJ databases">
        <title>Draft genome sequence of the microsporidian Tubulinosema ratisbonensis.</title>
        <authorList>
            <person name="Polonais V."/>
            <person name="Peyretaillade E."/>
            <person name="Niehus S."/>
            <person name="Wawrzyniak I."/>
            <person name="Franchet A."/>
            <person name="Gaspin C."/>
            <person name="Reichstadt M."/>
            <person name="Belser C."/>
            <person name="Labadie K."/>
            <person name="Delbac F."/>
            <person name="Ferrandon D."/>
        </authorList>
    </citation>
    <scope>NUCLEOTIDE SEQUENCE [LARGE SCALE GENOMIC DNA]</scope>
    <source>
        <strain evidence="1 2">Franzen</strain>
    </source>
</reference>
<dbReference type="EMBL" id="RCSS01000157">
    <property type="protein sequence ID" value="RVD92711.1"/>
    <property type="molecule type" value="Genomic_DNA"/>
</dbReference>
<dbReference type="SUPFAM" id="SSF46689">
    <property type="entry name" value="Homeodomain-like"/>
    <property type="match status" value="1"/>
</dbReference>
<dbReference type="Gene3D" id="1.10.246.220">
    <property type="match status" value="1"/>
</dbReference>
<dbReference type="GO" id="GO:0003677">
    <property type="term" value="F:DNA binding"/>
    <property type="evidence" value="ECO:0007669"/>
    <property type="project" value="UniProtKB-KW"/>
</dbReference>
<keyword evidence="2" id="KW-1185">Reference proteome</keyword>
<accession>A0A437ANC1</accession>
<comment type="caution">
    <text evidence="1">The sequence shown here is derived from an EMBL/GenBank/DDBJ whole genome shotgun (WGS) entry which is preliminary data.</text>
</comment>
<gene>
    <name evidence="1" type="ORF">TUBRATIS_007810</name>
</gene>
<evidence type="ECO:0000313" key="1">
    <source>
        <dbReference type="EMBL" id="RVD92711.1"/>
    </source>
</evidence>
<dbReference type="Proteomes" id="UP000282876">
    <property type="component" value="Unassembled WGS sequence"/>
</dbReference>
<name>A0A437ANC1_9MICR</name>
<dbReference type="AlphaFoldDB" id="A0A437ANC1"/>
<organism evidence="1 2">
    <name type="scientific">Tubulinosema ratisbonensis</name>
    <dbReference type="NCBI Taxonomy" id="291195"/>
    <lineage>
        <taxon>Eukaryota</taxon>
        <taxon>Fungi</taxon>
        <taxon>Fungi incertae sedis</taxon>
        <taxon>Microsporidia</taxon>
        <taxon>Tubulinosematoidea</taxon>
        <taxon>Tubulinosematidae</taxon>
        <taxon>Tubulinosema</taxon>
    </lineage>
</organism>
<sequence length="178" mass="20478">MESNNYNEEHNNSGIILNFENNIQENLTNNTVRKKEEWTKEQADELAELVSIKGLGKWSEIRAVSKTLQNKSTLSLKDKHRLMSKQTSYYKTPNKEWIEVTEEGDLTCDISECKIVNSRFPHDAAKIIAKRKGNFDNPFKVSVTCDKGLTIHTYSVVLSENEKIKLTKVKTSEIRNNQ</sequence>
<dbReference type="InterPro" id="IPR009057">
    <property type="entry name" value="Homeodomain-like_sf"/>
</dbReference>
<dbReference type="VEuPathDB" id="MicrosporidiaDB:TUBRATIS_007810"/>